<dbReference type="Proteomes" id="UP001215598">
    <property type="component" value="Unassembled WGS sequence"/>
</dbReference>
<evidence type="ECO:0000313" key="2">
    <source>
        <dbReference type="Proteomes" id="UP001215598"/>
    </source>
</evidence>
<comment type="caution">
    <text evidence="1">The sequence shown here is derived from an EMBL/GenBank/DDBJ whole genome shotgun (WGS) entry which is preliminary data.</text>
</comment>
<gene>
    <name evidence="1" type="ORF">B0H16DRAFT_1527805</name>
</gene>
<evidence type="ECO:0000313" key="1">
    <source>
        <dbReference type="EMBL" id="KAJ7763412.1"/>
    </source>
</evidence>
<dbReference type="Gene3D" id="3.80.10.10">
    <property type="entry name" value="Ribonuclease Inhibitor"/>
    <property type="match status" value="1"/>
</dbReference>
<protein>
    <recommendedName>
        <fullName evidence="3">F-box domain-containing protein</fullName>
    </recommendedName>
</protein>
<keyword evidence="2" id="KW-1185">Reference proteome</keyword>
<dbReference type="SUPFAM" id="SSF52047">
    <property type="entry name" value="RNI-like"/>
    <property type="match status" value="1"/>
</dbReference>
<accession>A0AAD7JEU6</accession>
<evidence type="ECO:0008006" key="3">
    <source>
        <dbReference type="Google" id="ProtNLM"/>
    </source>
</evidence>
<organism evidence="1 2">
    <name type="scientific">Mycena metata</name>
    <dbReference type="NCBI Taxonomy" id="1033252"/>
    <lineage>
        <taxon>Eukaryota</taxon>
        <taxon>Fungi</taxon>
        <taxon>Dikarya</taxon>
        <taxon>Basidiomycota</taxon>
        <taxon>Agaricomycotina</taxon>
        <taxon>Agaricomycetes</taxon>
        <taxon>Agaricomycetidae</taxon>
        <taxon>Agaricales</taxon>
        <taxon>Marasmiineae</taxon>
        <taxon>Mycenaceae</taxon>
        <taxon>Mycena</taxon>
    </lineage>
</organism>
<dbReference type="EMBL" id="JARKIB010000030">
    <property type="protein sequence ID" value="KAJ7763412.1"/>
    <property type="molecule type" value="Genomic_DNA"/>
</dbReference>
<dbReference type="AlphaFoldDB" id="A0AAD7JEU6"/>
<sequence length="310" mass="34404">MPRAGLPRELYDLVVDYLHAERATLGSCALVCRAWIPASRFHLFAHISLTEHEGHVAARLNELLASPHATFASAVRSLDFYNALSPVQIRHSRTGRIQVKTLVEIVPRIAQLHHIQTLTLSDLPLGILPAFSKVKTLSLVGITAGPVLLQLATHLPKLTRLTLKRVHAIPYRASSPAACGPEVKSLQRLAIRGSSLAFLGWLAVLAPRTSTLDLGDFCPSEVAYLSEYLRKLDRPLAQLHLGLSQGADVREFAWEELVRVLGVGTRVIVCMDQPERESGVEGDEQDDEDVSILRFQFRELEKRGMLVVRR</sequence>
<proteinExistence type="predicted"/>
<name>A0AAD7JEU6_9AGAR</name>
<dbReference type="InterPro" id="IPR032675">
    <property type="entry name" value="LRR_dom_sf"/>
</dbReference>
<reference evidence="1" key="1">
    <citation type="submission" date="2023-03" db="EMBL/GenBank/DDBJ databases">
        <title>Massive genome expansion in bonnet fungi (Mycena s.s.) driven by repeated elements and novel gene families across ecological guilds.</title>
        <authorList>
            <consortium name="Lawrence Berkeley National Laboratory"/>
            <person name="Harder C.B."/>
            <person name="Miyauchi S."/>
            <person name="Viragh M."/>
            <person name="Kuo A."/>
            <person name="Thoen E."/>
            <person name="Andreopoulos B."/>
            <person name="Lu D."/>
            <person name="Skrede I."/>
            <person name="Drula E."/>
            <person name="Henrissat B."/>
            <person name="Morin E."/>
            <person name="Kohler A."/>
            <person name="Barry K."/>
            <person name="LaButti K."/>
            <person name="Morin E."/>
            <person name="Salamov A."/>
            <person name="Lipzen A."/>
            <person name="Mereny Z."/>
            <person name="Hegedus B."/>
            <person name="Baldrian P."/>
            <person name="Stursova M."/>
            <person name="Weitz H."/>
            <person name="Taylor A."/>
            <person name="Grigoriev I.V."/>
            <person name="Nagy L.G."/>
            <person name="Martin F."/>
            <person name="Kauserud H."/>
        </authorList>
    </citation>
    <scope>NUCLEOTIDE SEQUENCE</scope>
    <source>
        <strain evidence="1">CBHHK182m</strain>
    </source>
</reference>